<keyword evidence="1" id="KW-0812">Transmembrane</keyword>
<dbReference type="OrthoDB" id="15185at2"/>
<feature type="transmembrane region" description="Helical" evidence="1">
    <location>
        <begin position="24"/>
        <end position="46"/>
    </location>
</feature>
<organism evidence="2 3">
    <name type="scientific">Thermovibrio guaymasensis</name>
    <dbReference type="NCBI Taxonomy" id="240167"/>
    <lineage>
        <taxon>Bacteria</taxon>
        <taxon>Pseudomonadati</taxon>
        <taxon>Aquificota</taxon>
        <taxon>Aquificia</taxon>
        <taxon>Desulfurobacteriales</taxon>
        <taxon>Desulfurobacteriaceae</taxon>
        <taxon>Thermovibrio</taxon>
    </lineage>
</organism>
<dbReference type="GO" id="GO:0015627">
    <property type="term" value="C:type II protein secretion system complex"/>
    <property type="evidence" value="ECO:0007669"/>
    <property type="project" value="InterPro"/>
</dbReference>
<dbReference type="AlphaFoldDB" id="A0A420W6Y5"/>
<accession>A0A420W6Y5</accession>
<evidence type="ECO:0000313" key="3">
    <source>
        <dbReference type="Proteomes" id="UP000280881"/>
    </source>
</evidence>
<name>A0A420W6Y5_9BACT</name>
<reference evidence="2 3" key="1">
    <citation type="submission" date="2018-10" db="EMBL/GenBank/DDBJ databases">
        <title>Genomic Encyclopedia of Type Strains, Phase IV (KMG-IV): sequencing the most valuable type-strain genomes for metagenomic binning, comparative biology and taxonomic classification.</title>
        <authorList>
            <person name="Goeker M."/>
        </authorList>
    </citation>
    <scope>NUCLEOTIDE SEQUENCE [LARGE SCALE GENOMIC DNA]</scope>
    <source>
        <strain evidence="2 3">DSM 15521</strain>
    </source>
</reference>
<keyword evidence="3" id="KW-1185">Reference proteome</keyword>
<dbReference type="Proteomes" id="UP000280881">
    <property type="component" value="Unassembled WGS sequence"/>
</dbReference>
<keyword evidence="1" id="KW-1133">Transmembrane helix</keyword>
<proteinExistence type="predicted"/>
<dbReference type="GO" id="GO:0015628">
    <property type="term" value="P:protein secretion by the type II secretion system"/>
    <property type="evidence" value="ECO:0007669"/>
    <property type="project" value="InterPro"/>
</dbReference>
<gene>
    <name evidence="2" type="ORF">C7457_1272</name>
</gene>
<evidence type="ECO:0000313" key="2">
    <source>
        <dbReference type="EMBL" id="RKQ61820.1"/>
    </source>
</evidence>
<dbReference type="Pfam" id="PF04612">
    <property type="entry name" value="T2SSM"/>
    <property type="match status" value="1"/>
</dbReference>
<evidence type="ECO:0000256" key="1">
    <source>
        <dbReference type="SAM" id="Phobius"/>
    </source>
</evidence>
<comment type="caution">
    <text evidence="2">The sequence shown here is derived from an EMBL/GenBank/DDBJ whole genome shotgun (WGS) entry which is preliminary data.</text>
</comment>
<protein>
    <submittedName>
        <fullName evidence="2">General secretion pathway protein M</fullName>
    </submittedName>
</protein>
<dbReference type="RefSeq" id="WP_121171195.1">
    <property type="nucleotide sequence ID" value="NZ_RBIE01000002.1"/>
</dbReference>
<keyword evidence="1" id="KW-0472">Membrane</keyword>
<dbReference type="EMBL" id="RBIE01000002">
    <property type="protein sequence ID" value="RKQ61820.1"/>
    <property type="molecule type" value="Genomic_DNA"/>
</dbReference>
<dbReference type="InterPro" id="IPR007690">
    <property type="entry name" value="T2SS_GspM"/>
</dbReference>
<sequence>MEANRIREVIVHYLSSISDRERKIILFGIPILLISLYLIVIILPILETKERYREKEELLIKKVEKLKPQVEELILLQEEIKPVLRKVKRGSELDVVSYVKTVARMVGLELKRIKLLPGTTENGIEVDTVSVSFKEQPLNKVSRLLFKLETSSYYFKTNTVKLSDYDENGLVSGKATLYFFRGEK</sequence>